<gene>
    <name evidence="1" type="ORF">M9H77_22653</name>
</gene>
<keyword evidence="2" id="KW-1185">Reference proteome</keyword>
<accession>A0ACC0ASK7</accession>
<reference evidence="2" key="1">
    <citation type="journal article" date="2023" name="Nat. Plants">
        <title>Single-cell RNA sequencing provides a high-resolution roadmap for understanding the multicellular compartmentation of specialized metabolism.</title>
        <authorList>
            <person name="Sun S."/>
            <person name="Shen X."/>
            <person name="Li Y."/>
            <person name="Li Y."/>
            <person name="Wang S."/>
            <person name="Li R."/>
            <person name="Zhang H."/>
            <person name="Shen G."/>
            <person name="Guo B."/>
            <person name="Wei J."/>
            <person name="Xu J."/>
            <person name="St-Pierre B."/>
            <person name="Chen S."/>
            <person name="Sun C."/>
        </authorList>
    </citation>
    <scope>NUCLEOTIDE SEQUENCE [LARGE SCALE GENOMIC DNA]</scope>
</reference>
<protein>
    <submittedName>
        <fullName evidence="1">Uncharacterized protein</fullName>
    </submittedName>
</protein>
<proteinExistence type="predicted"/>
<organism evidence="1 2">
    <name type="scientific">Catharanthus roseus</name>
    <name type="common">Madagascar periwinkle</name>
    <name type="synonym">Vinca rosea</name>
    <dbReference type="NCBI Taxonomy" id="4058"/>
    <lineage>
        <taxon>Eukaryota</taxon>
        <taxon>Viridiplantae</taxon>
        <taxon>Streptophyta</taxon>
        <taxon>Embryophyta</taxon>
        <taxon>Tracheophyta</taxon>
        <taxon>Spermatophyta</taxon>
        <taxon>Magnoliopsida</taxon>
        <taxon>eudicotyledons</taxon>
        <taxon>Gunneridae</taxon>
        <taxon>Pentapetalae</taxon>
        <taxon>asterids</taxon>
        <taxon>lamiids</taxon>
        <taxon>Gentianales</taxon>
        <taxon>Apocynaceae</taxon>
        <taxon>Rauvolfioideae</taxon>
        <taxon>Vinceae</taxon>
        <taxon>Catharanthinae</taxon>
        <taxon>Catharanthus</taxon>
    </lineage>
</organism>
<name>A0ACC0ASK7_CATRO</name>
<sequence>MMSMKTQLTLSIAVIIVSIFLFSAESKTLDPYKVLGVDRNASQREIQKAFHKLSLQYHPDKNKNKGAQEKFAEINNAYDILSDEDKRKNYDLYGDEKGAPGFDTGSSGDHGGYTYFTSGGPGQSGFSFRPGEWQNMGGQGGGSRSFSFSFGGPSSSKSSFGFGMDDIFSSFFGGDMSGGSQFGGFRSSGRSQPGGTRNPPKKIPAINAQVYRKEIADKGVTWLLLSHTSSSKGIQSYESVMMETVIPLEGALKVGSVNCETEASFCKKLGIYPRYAPRVFIYSYRLSEDGSLVEYNGVLDMKSLKAFCHEHLPRFSKRINLGHFDFDSFTVGGLPKVLLLSTKKDTPVIWRTLSGLYRKRFVFYDAQVHDISDPAVRQLGVDALPAVVGWLPNGEKHTIKTGISVKDLKSAIQELSSLLDRFEKLNKKGASAQSKKTDSESRDTRIPLLAGSNFDDICGEQTPVCIIGAFRSTKARGKLEKILLSVSQKSLSRRQNVASGLRDSISYALLDAAKQQSFLTAFNKSGFRSTDTFLLAYKPRKGKFATFSEEITAEEVEKFIGSVINGDVQFKKTRQKPVMK</sequence>
<comment type="caution">
    <text evidence="1">The sequence shown here is derived from an EMBL/GenBank/DDBJ whole genome shotgun (WGS) entry which is preliminary data.</text>
</comment>
<evidence type="ECO:0000313" key="1">
    <source>
        <dbReference type="EMBL" id="KAI5663330.1"/>
    </source>
</evidence>
<dbReference type="Proteomes" id="UP001060085">
    <property type="component" value="Linkage Group LG05"/>
</dbReference>
<dbReference type="EMBL" id="CM044705">
    <property type="protein sequence ID" value="KAI5663330.1"/>
    <property type="molecule type" value="Genomic_DNA"/>
</dbReference>
<evidence type="ECO:0000313" key="2">
    <source>
        <dbReference type="Proteomes" id="UP001060085"/>
    </source>
</evidence>